<dbReference type="RefSeq" id="WP_092999364.1">
    <property type="nucleotide sequence ID" value="NZ_FMWD01000021.1"/>
</dbReference>
<sequence length="89" mass="9577">MAEHTATVDEMIFALLAAVSNAAEPAGIPWMVTGASGRVLLLESVYGLPEGRATEDVDFVVMVQDWGQYGDLVGGICRDSEFCRDPKQT</sequence>
<accession>A0A1G5R2S9</accession>
<organism evidence="1 2">
    <name type="scientific">Thiohalomonas denitrificans</name>
    <dbReference type="NCBI Taxonomy" id="415747"/>
    <lineage>
        <taxon>Bacteria</taxon>
        <taxon>Pseudomonadati</taxon>
        <taxon>Pseudomonadota</taxon>
        <taxon>Gammaproteobacteria</taxon>
        <taxon>Thiohalomonadales</taxon>
        <taxon>Thiohalomonadaceae</taxon>
        <taxon>Thiohalomonas</taxon>
    </lineage>
</organism>
<dbReference type="OrthoDB" id="5918411at2"/>
<dbReference type="EMBL" id="FMWD01000021">
    <property type="protein sequence ID" value="SCZ68372.1"/>
    <property type="molecule type" value="Genomic_DNA"/>
</dbReference>
<dbReference type="Proteomes" id="UP000199648">
    <property type="component" value="Unassembled WGS sequence"/>
</dbReference>
<dbReference type="AlphaFoldDB" id="A0A1G5R2S9"/>
<keyword evidence="2" id="KW-1185">Reference proteome</keyword>
<dbReference type="STRING" id="415747.SAMN03097708_03303"/>
<gene>
    <name evidence="1" type="ORF">SAMN03097708_03303</name>
</gene>
<proteinExistence type="predicted"/>
<protein>
    <submittedName>
        <fullName evidence="1">Uncharacterized protein</fullName>
    </submittedName>
</protein>
<evidence type="ECO:0000313" key="1">
    <source>
        <dbReference type="EMBL" id="SCZ68372.1"/>
    </source>
</evidence>
<reference evidence="1 2" key="1">
    <citation type="submission" date="2016-10" db="EMBL/GenBank/DDBJ databases">
        <authorList>
            <person name="de Groot N.N."/>
        </authorList>
    </citation>
    <scope>NUCLEOTIDE SEQUENCE [LARGE SCALE GENOMIC DNA]</scope>
    <source>
        <strain evidence="1 2">HLD2</strain>
    </source>
</reference>
<evidence type="ECO:0000313" key="2">
    <source>
        <dbReference type="Proteomes" id="UP000199648"/>
    </source>
</evidence>
<name>A0A1G5R2S9_9GAMM</name>